<protein>
    <recommendedName>
        <fullName evidence="3">DUF2064 domain-containing protein</fullName>
    </recommendedName>
</protein>
<dbReference type="Gene3D" id="3.90.550.10">
    <property type="entry name" value="Spore Coat Polysaccharide Biosynthesis Protein SpsA, Chain A"/>
    <property type="match status" value="1"/>
</dbReference>
<evidence type="ECO:0008006" key="3">
    <source>
        <dbReference type="Google" id="ProtNLM"/>
    </source>
</evidence>
<dbReference type="PANTHER" id="PTHR36529">
    <property type="entry name" value="SLL1095 PROTEIN"/>
    <property type="match status" value="1"/>
</dbReference>
<proteinExistence type="predicted"/>
<dbReference type="PANTHER" id="PTHR36529:SF1">
    <property type="entry name" value="GLYCOSYLTRANSFERASE"/>
    <property type="match status" value="1"/>
</dbReference>
<name>A0A1G7YIH3_9FLAO</name>
<organism evidence="1 2">
    <name type="scientific">Winogradskyella thalassocola</name>
    <dbReference type="NCBI Taxonomy" id="262004"/>
    <lineage>
        <taxon>Bacteria</taxon>
        <taxon>Pseudomonadati</taxon>
        <taxon>Bacteroidota</taxon>
        <taxon>Flavobacteriia</taxon>
        <taxon>Flavobacteriales</taxon>
        <taxon>Flavobacteriaceae</taxon>
        <taxon>Winogradskyella</taxon>
    </lineage>
</organism>
<dbReference type="InterPro" id="IPR018641">
    <property type="entry name" value="Trfase_1_rSAM/seldom-assoc"/>
</dbReference>
<dbReference type="InterPro" id="IPR029044">
    <property type="entry name" value="Nucleotide-diphossugar_trans"/>
</dbReference>
<dbReference type="RefSeq" id="WP_092466488.1">
    <property type="nucleotide sequence ID" value="NZ_FNCZ01000001.1"/>
</dbReference>
<dbReference type="Proteomes" id="UP000199492">
    <property type="component" value="Unassembled WGS sequence"/>
</dbReference>
<evidence type="ECO:0000313" key="2">
    <source>
        <dbReference type="Proteomes" id="UP000199492"/>
    </source>
</evidence>
<dbReference type="STRING" id="262004.SAMN04489796_1011037"/>
<dbReference type="AlphaFoldDB" id="A0A1G7YIH3"/>
<dbReference type="EMBL" id="FNCZ01000001">
    <property type="protein sequence ID" value="SDG96035.1"/>
    <property type="molecule type" value="Genomic_DNA"/>
</dbReference>
<evidence type="ECO:0000313" key="1">
    <source>
        <dbReference type="EMBL" id="SDG96035.1"/>
    </source>
</evidence>
<reference evidence="2" key="1">
    <citation type="submission" date="2016-10" db="EMBL/GenBank/DDBJ databases">
        <authorList>
            <person name="Varghese N."/>
            <person name="Submissions S."/>
        </authorList>
    </citation>
    <scope>NUCLEOTIDE SEQUENCE [LARGE SCALE GENOMIC DNA]</scope>
    <source>
        <strain evidence="2">DSM 15363</strain>
    </source>
</reference>
<dbReference type="SUPFAM" id="SSF53448">
    <property type="entry name" value="Nucleotide-diphospho-sugar transferases"/>
    <property type="match status" value="1"/>
</dbReference>
<dbReference type="Pfam" id="PF09837">
    <property type="entry name" value="DUF2064"/>
    <property type="match status" value="1"/>
</dbReference>
<accession>A0A1G7YIH3</accession>
<sequence length="226" mass="25583">MKTKTAILIFANSAEKELTSKSISSSDFFNLLDSDTVKTVKKTNLPYFHFSEKEQIGSSFGERFTNAIEAVFNKGFEHVISLGNDIPHLRANHILKATQNLATSDYVLGPSTDGGFYLMGFKKTHFNKTSFQNLPWQTSKLRQRLNTELQHQNESVSYLEILTDIDDVSDIDSVLESFKTLDFKIKRLLLILRKTIKTIVTSASVFQYATVFESPYNKGSPISLHL</sequence>
<keyword evidence="2" id="KW-1185">Reference proteome</keyword>
<gene>
    <name evidence="1" type="ORF">SAMN04489796_1011037</name>
</gene>
<dbReference type="OrthoDB" id="9798250at2"/>